<evidence type="ECO:0000313" key="12">
    <source>
        <dbReference type="Proteomes" id="UP000241201"/>
    </source>
</evidence>
<keyword evidence="3 8" id="KW-1003">Cell membrane</keyword>
<dbReference type="InterPro" id="IPR004796">
    <property type="entry name" value="PTS_IIC_cello"/>
</dbReference>
<dbReference type="Pfam" id="PF02378">
    <property type="entry name" value="PTS_EIIC"/>
    <property type="match status" value="1"/>
</dbReference>
<dbReference type="AlphaFoldDB" id="A0A2T3G1P9"/>
<feature type="transmembrane region" description="Helical" evidence="9">
    <location>
        <begin position="91"/>
        <end position="112"/>
    </location>
</feature>
<evidence type="ECO:0000256" key="7">
    <source>
        <dbReference type="ARBA" id="ARBA00023136"/>
    </source>
</evidence>
<dbReference type="GeneID" id="77470389"/>
<dbReference type="PANTHER" id="PTHR33989:SF4">
    <property type="entry name" value="PTS SYSTEM N,N'-DIACETYLCHITOBIOSE-SPECIFIC EIIC COMPONENT"/>
    <property type="match status" value="1"/>
</dbReference>
<evidence type="ECO:0000256" key="1">
    <source>
        <dbReference type="ARBA" id="ARBA00004651"/>
    </source>
</evidence>
<dbReference type="PANTHER" id="PTHR33989">
    <property type="match status" value="1"/>
</dbReference>
<evidence type="ECO:0000256" key="8">
    <source>
        <dbReference type="PIRNR" id="PIRNR006351"/>
    </source>
</evidence>
<feature type="transmembrane region" description="Helical" evidence="9">
    <location>
        <begin position="334"/>
        <end position="355"/>
    </location>
</feature>
<accession>A0A2T3G1P9</accession>
<comment type="subcellular location">
    <subcellularLocation>
        <location evidence="1">Cell membrane</location>
        <topology evidence="1">Multi-pass membrane protein</topology>
    </subcellularLocation>
</comment>
<keyword evidence="12" id="KW-1185">Reference proteome</keyword>
<feature type="transmembrane region" description="Helical" evidence="9">
    <location>
        <begin position="124"/>
        <end position="144"/>
    </location>
</feature>
<dbReference type="InterPro" id="IPR004501">
    <property type="entry name" value="PTS_EIIC_3"/>
</dbReference>
<name>A0A2T3G1P9_9FIRM</name>
<feature type="transmembrane region" description="Helical" evidence="9">
    <location>
        <begin position="156"/>
        <end position="178"/>
    </location>
</feature>
<feature type="transmembrane region" description="Helical" evidence="9">
    <location>
        <begin position="40"/>
        <end position="61"/>
    </location>
</feature>
<dbReference type="InterPro" id="IPR051088">
    <property type="entry name" value="PTS_Sugar-EIIC/EIIB"/>
</dbReference>
<evidence type="ECO:0000256" key="2">
    <source>
        <dbReference type="ARBA" id="ARBA00022448"/>
    </source>
</evidence>
<protein>
    <recommendedName>
        <fullName evidence="8">Permease IIC component</fullName>
    </recommendedName>
</protein>
<dbReference type="PROSITE" id="PS51105">
    <property type="entry name" value="PTS_EIIC_TYPE_3"/>
    <property type="match status" value="1"/>
</dbReference>
<dbReference type="GO" id="GO:1902815">
    <property type="term" value="P:N,N'-diacetylchitobiose import"/>
    <property type="evidence" value="ECO:0007669"/>
    <property type="project" value="TreeGrafter"/>
</dbReference>
<dbReference type="PIRSF" id="PIRSF006351">
    <property type="entry name" value="PTS_EIIC-Cellobiose"/>
    <property type="match status" value="1"/>
</dbReference>
<comment type="function">
    <text evidence="8">The phosphoenolpyruvate-dependent sugar phosphotransferase system (PTS), a major carbohydrate active -transport system, catalyzes the phosphorylation of incoming sugar substrates concomitant with their translocation across the cell membrane.</text>
</comment>
<dbReference type="NCBIfam" id="TIGR00410">
    <property type="entry name" value="lacE"/>
    <property type="match status" value="1"/>
</dbReference>
<dbReference type="GO" id="GO:0009401">
    <property type="term" value="P:phosphoenolpyruvate-dependent sugar phosphotransferase system"/>
    <property type="evidence" value="ECO:0007669"/>
    <property type="project" value="InterPro"/>
</dbReference>
<dbReference type="GO" id="GO:0008982">
    <property type="term" value="F:protein-N(PI)-phosphohistidine-sugar phosphotransferase activity"/>
    <property type="evidence" value="ECO:0007669"/>
    <property type="project" value="UniProtKB-UniRule"/>
</dbReference>
<reference evidence="12" key="1">
    <citation type="submission" date="2018-03" db="EMBL/GenBank/DDBJ databases">
        <title>Lachnoclostridium SNUG30370 gen.nov., sp.nov., isolated from human faeces.</title>
        <authorList>
            <person name="Seo B."/>
            <person name="Jeon K."/>
            <person name="Ko G."/>
        </authorList>
    </citation>
    <scope>NUCLEOTIDE SEQUENCE [LARGE SCALE GENOMIC DNA]</scope>
    <source>
        <strain evidence="12">SNUG30370</strain>
    </source>
</reference>
<dbReference type="EMBL" id="PYLP01000003">
    <property type="protein sequence ID" value="PST41432.1"/>
    <property type="molecule type" value="Genomic_DNA"/>
</dbReference>
<evidence type="ECO:0000259" key="10">
    <source>
        <dbReference type="PROSITE" id="PS51105"/>
    </source>
</evidence>
<feature type="transmembrane region" description="Helical" evidence="9">
    <location>
        <begin position="229"/>
        <end position="254"/>
    </location>
</feature>
<keyword evidence="2 8" id="KW-0813">Transport</keyword>
<sequence>MEKQNSGFMNKFQAVLEKYVVPVAMKISQQRHLAAVRDGLTILVPVTIIGGFAILLAMPPVDATVKATNLLTSFLCAWRDFAATYSSTLMIPYNLTIGAISIYVVLGVAYRLCKYYKMDTISNLITTILVYLCVAGIPTAYTVGDATVTAIPLTNIGASGMFTAILVAIGVIEINHFFIKKNLVIRLPDSVPPNVAAPFNVLIPGIASLVFFMGIDGLCHILIGTGFSGLIYAIFQPLLSATGSLPSIIIINLLMTTFWFFGVHGGNMLGVVVTPVTTAALALNAEAYAAGKELPCIFAGAFNTVYGGYISYMAVVLCLLFFSKASQSKSIAKIAVVSTAFNINEPVIFGLPTVLNPFTLIIFYICNNLNVAIAYGLMSSGFLGKFYISLPFTVPGPLQAWLASMDIKAIFVWFGLLVLDVIIAAPFMKAYDKQLLAEGENAEA</sequence>
<feature type="transmembrane region" description="Helical" evidence="9">
    <location>
        <begin position="297"/>
        <end position="322"/>
    </location>
</feature>
<evidence type="ECO:0000256" key="9">
    <source>
        <dbReference type="SAM" id="Phobius"/>
    </source>
</evidence>
<keyword evidence="6 9" id="KW-1133">Transmembrane helix</keyword>
<keyword evidence="4 8" id="KW-0762">Sugar transport</keyword>
<keyword evidence="7 8" id="KW-0472">Membrane</keyword>
<evidence type="ECO:0000256" key="6">
    <source>
        <dbReference type="ARBA" id="ARBA00022989"/>
    </source>
</evidence>
<feature type="domain" description="PTS EIIC type-3" evidence="10">
    <location>
        <begin position="16"/>
        <end position="427"/>
    </location>
</feature>
<evidence type="ECO:0000256" key="3">
    <source>
        <dbReference type="ARBA" id="ARBA00022475"/>
    </source>
</evidence>
<dbReference type="InterPro" id="IPR003352">
    <property type="entry name" value="PTS_EIIC"/>
</dbReference>
<feature type="transmembrane region" description="Helical" evidence="9">
    <location>
        <begin position="199"/>
        <end position="223"/>
    </location>
</feature>
<keyword evidence="5 9" id="KW-0812">Transmembrane</keyword>
<comment type="caution">
    <text evidence="11">The sequence shown here is derived from an EMBL/GenBank/DDBJ whole genome shotgun (WGS) entry which is preliminary data.</text>
</comment>
<dbReference type="GO" id="GO:0005886">
    <property type="term" value="C:plasma membrane"/>
    <property type="evidence" value="ECO:0007669"/>
    <property type="project" value="UniProtKB-SubCell"/>
</dbReference>
<evidence type="ECO:0000256" key="4">
    <source>
        <dbReference type="ARBA" id="ARBA00022597"/>
    </source>
</evidence>
<evidence type="ECO:0000256" key="5">
    <source>
        <dbReference type="ARBA" id="ARBA00022692"/>
    </source>
</evidence>
<gene>
    <name evidence="11" type="ORF">C7U55_04660</name>
</gene>
<dbReference type="RefSeq" id="WP_106987549.1">
    <property type="nucleotide sequence ID" value="NZ_DBGCOW010000023.1"/>
</dbReference>
<dbReference type="Proteomes" id="UP000241201">
    <property type="component" value="Unassembled WGS sequence"/>
</dbReference>
<proteinExistence type="predicted"/>
<evidence type="ECO:0000313" key="11">
    <source>
        <dbReference type="EMBL" id="PST41432.1"/>
    </source>
</evidence>
<feature type="transmembrane region" description="Helical" evidence="9">
    <location>
        <begin position="266"/>
        <end position="285"/>
    </location>
</feature>
<feature type="transmembrane region" description="Helical" evidence="9">
    <location>
        <begin position="409"/>
        <end position="428"/>
    </location>
</feature>
<organism evidence="11 12">
    <name type="scientific">Faecalibacillus faecis</name>
    <dbReference type="NCBI Taxonomy" id="1982628"/>
    <lineage>
        <taxon>Bacteria</taxon>
        <taxon>Bacillati</taxon>
        <taxon>Bacillota</taxon>
        <taxon>Erysipelotrichia</taxon>
        <taxon>Erysipelotrichales</taxon>
        <taxon>Coprobacillaceae</taxon>
        <taxon>Faecalibacillus</taxon>
    </lineage>
</organism>